<dbReference type="NCBIfam" id="TIGR01389">
    <property type="entry name" value="recQ"/>
    <property type="match status" value="1"/>
</dbReference>
<dbReference type="CDD" id="cd17920">
    <property type="entry name" value="DEXHc_RecQ"/>
    <property type="match status" value="1"/>
</dbReference>
<keyword evidence="8 20" id="KW-0347">Helicase</keyword>
<dbReference type="InterPro" id="IPR011545">
    <property type="entry name" value="DEAD/DEAH_box_helicase_dom"/>
</dbReference>
<dbReference type="PROSITE" id="PS51192">
    <property type="entry name" value="HELICASE_ATP_BIND_1"/>
    <property type="match status" value="1"/>
</dbReference>
<evidence type="ECO:0000256" key="16">
    <source>
        <dbReference type="NCBIfam" id="TIGR01389"/>
    </source>
</evidence>
<evidence type="ECO:0000256" key="7">
    <source>
        <dbReference type="ARBA" id="ARBA00022801"/>
    </source>
</evidence>
<comment type="cofactor">
    <cofactor evidence="2">
        <name>Zn(2+)</name>
        <dbReference type="ChEBI" id="CHEBI:29105"/>
    </cofactor>
</comment>
<evidence type="ECO:0000256" key="11">
    <source>
        <dbReference type="ARBA" id="ARBA00023125"/>
    </source>
</evidence>
<dbReference type="EMBL" id="CP001816">
    <property type="protein sequence ID" value="ACZ12551.1"/>
    <property type="molecule type" value="Genomic_DNA"/>
</dbReference>
<evidence type="ECO:0000256" key="5">
    <source>
        <dbReference type="ARBA" id="ARBA00022741"/>
    </source>
</evidence>
<dbReference type="SMART" id="SM00490">
    <property type="entry name" value="HELICc"/>
    <property type="match status" value="1"/>
</dbReference>
<evidence type="ECO:0000313" key="21">
    <source>
        <dbReference type="Proteomes" id="UP000002222"/>
    </source>
</evidence>
<sequence length="596" mass="67335">MNTTYNILQRVFGHHHFRANQEEAVNAILAHKDLMMILPTGAGKSLCYQLPSLVMEGLSVVISPLLALMHDQITALSAFGIKASMISSMQSPQEIQESMQACRKGELKLLYVAPERLKGESFLHFLQTLCINFFVIDEAHCVSEWGHEFREDYRQLFRLKHYFPKTPIAAFTATATKIVEHDILQQLSLINPLIIRAKVERENLTIKADYRNGNGREQLLSFLRAFQNESGIIYTLTRKETESLALFLQGYSMRVRAYHAGLCTEEKNETYHAFLNDEIDVVVATVAFGMGIDKSNIRFVAHMSLPKTLENYYQEIGRAGRDGLPSSTLLLFSASDIVEHKRRIGEQPASEYQKVAYEKLDAIAKFATSQVCRHQQIASYFDDTILTCNTRCDNCVEGEKQSVDISNEALKLLSSVYRTGQRFGLQYVIDVLMGVSNEKIAQNGHKSLSVYGIGKERSKAQWLSIGDRLMELEALKVGEYRVVSLSEYGAQIIKERLAVSIHAKRLEERKKVSKKSTKALSGAFELPIFEKLRALRLEIAKENGIPPYVVFSDKTLKEMAEKLPVDKEAMLDVSGVGEVKFERYGEAFLALCRTLT</sequence>
<keyword evidence="10" id="KW-0067">ATP-binding</keyword>
<keyword evidence="14" id="KW-0413">Isomerase</keyword>
<dbReference type="InterPro" id="IPR001650">
    <property type="entry name" value="Helicase_C-like"/>
</dbReference>
<protein>
    <recommendedName>
        <fullName evidence="16">DNA helicase RecQ</fullName>
        <ecNumber evidence="16">5.6.2.4</ecNumber>
    </recommendedName>
</protein>
<dbReference type="Gene3D" id="3.40.50.300">
    <property type="entry name" value="P-loop containing nucleotide triphosphate hydrolases"/>
    <property type="match status" value="2"/>
</dbReference>
<dbReference type="PANTHER" id="PTHR13710:SF105">
    <property type="entry name" value="ATP-DEPENDENT DNA HELICASE Q1"/>
    <property type="match status" value="1"/>
</dbReference>
<dbReference type="SUPFAM" id="SSF52540">
    <property type="entry name" value="P-loop containing nucleoside triphosphate hydrolases"/>
    <property type="match status" value="1"/>
</dbReference>
<dbReference type="Gene3D" id="1.10.10.10">
    <property type="entry name" value="Winged helix-like DNA-binding domain superfamily/Winged helix DNA-binding domain"/>
    <property type="match status" value="1"/>
</dbReference>
<dbReference type="InterPro" id="IPR010997">
    <property type="entry name" value="HRDC-like_sf"/>
</dbReference>
<name>D1B381_SULD5</name>
<keyword evidence="12" id="KW-0233">DNA recombination</keyword>
<keyword evidence="21" id="KW-1185">Reference proteome</keyword>
<keyword evidence="11" id="KW-0238">DNA-binding</keyword>
<evidence type="ECO:0000259" key="18">
    <source>
        <dbReference type="PROSITE" id="PS51192"/>
    </source>
</evidence>
<dbReference type="SMART" id="SM00956">
    <property type="entry name" value="RQC"/>
    <property type="match status" value="1"/>
</dbReference>
<evidence type="ECO:0000256" key="10">
    <source>
        <dbReference type="ARBA" id="ARBA00022840"/>
    </source>
</evidence>
<dbReference type="AlphaFoldDB" id="D1B381"/>
<dbReference type="Proteomes" id="UP000002222">
    <property type="component" value="Chromosome"/>
</dbReference>
<evidence type="ECO:0000313" key="20">
    <source>
        <dbReference type="EMBL" id="ACZ12551.1"/>
    </source>
</evidence>
<dbReference type="InterPro" id="IPR004589">
    <property type="entry name" value="DNA_helicase_ATP-dep_RecQ"/>
</dbReference>
<dbReference type="GO" id="GO:0006281">
    <property type="term" value="P:DNA repair"/>
    <property type="evidence" value="ECO:0007669"/>
    <property type="project" value="UniProtKB-KW"/>
</dbReference>
<dbReference type="GO" id="GO:0043590">
    <property type="term" value="C:bacterial nucleoid"/>
    <property type="evidence" value="ECO:0007669"/>
    <property type="project" value="TreeGrafter"/>
</dbReference>
<dbReference type="InterPro" id="IPR002121">
    <property type="entry name" value="HRDC_dom"/>
</dbReference>
<evidence type="ECO:0000256" key="13">
    <source>
        <dbReference type="ARBA" id="ARBA00023204"/>
    </source>
</evidence>
<proteinExistence type="inferred from homology"/>
<comment type="cofactor">
    <cofactor evidence="1">
        <name>Mg(2+)</name>
        <dbReference type="ChEBI" id="CHEBI:18420"/>
    </cofactor>
</comment>
<evidence type="ECO:0000256" key="3">
    <source>
        <dbReference type="ARBA" id="ARBA00005446"/>
    </source>
</evidence>
<evidence type="ECO:0000259" key="19">
    <source>
        <dbReference type="PROSITE" id="PS51194"/>
    </source>
</evidence>
<dbReference type="InterPro" id="IPR027417">
    <property type="entry name" value="P-loop_NTPase"/>
</dbReference>
<dbReference type="SMART" id="SM00487">
    <property type="entry name" value="DEXDc"/>
    <property type="match status" value="1"/>
</dbReference>
<evidence type="ECO:0000256" key="2">
    <source>
        <dbReference type="ARBA" id="ARBA00001947"/>
    </source>
</evidence>
<dbReference type="Pfam" id="PF16124">
    <property type="entry name" value="RecQ_Zn_bind"/>
    <property type="match status" value="1"/>
</dbReference>
<keyword evidence="6" id="KW-0227">DNA damage</keyword>
<evidence type="ECO:0000256" key="15">
    <source>
        <dbReference type="ARBA" id="ARBA00034617"/>
    </source>
</evidence>
<dbReference type="GO" id="GO:0016787">
    <property type="term" value="F:hydrolase activity"/>
    <property type="evidence" value="ECO:0007669"/>
    <property type="project" value="UniProtKB-KW"/>
</dbReference>
<keyword evidence="9" id="KW-0862">Zinc</keyword>
<comment type="similarity">
    <text evidence="3">Belongs to the helicase family. RecQ subfamily.</text>
</comment>
<dbReference type="GO" id="GO:0006260">
    <property type="term" value="P:DNA replication"/>
    <property type="evidence" value="ECO:0007669"/>
    <property type="project" value="InterPro"/>
</dbReference>
<evidence type="ECO:0000259" key="17">
    <source>
        <dbReference type="PROSITE" id="PS50967"/>
    </source>
</evidence>
<dbReference type="SMART" id="SM00341">
    <property type="entry name" value="HRDC"/>
    <property type="match status" value="1"/>
</dbReference>
<accession>D1B381</accession>
<dbReference type="InterPro" id="IPR044876">
    <property type="entry name" value="HRDC_dom_sf"/>
</dbReference>
<reference evidence="21" key="1">
    <citation type="submission" date="2009-11" db="EMBL/GenBank/DDBJ databases">
        <title>The complete genome of Sulfurospirillum deleyianum DSM 6946.</title>
        <authorList>
            <consortium name="US DOE Joint Genome Institute (JGI-PGF)"/>
            <person name="Lucas S."/>
            <person name="Copeland A."/>
            <person name="Lapidus A."/>
            <person name="Glavina del Rio T."/>
            <person name="Dalin E."/>
            <person name="Tice H."/>
            <person name="Bruce D."/>
            <person name="Goodwin L."/>
            <person name="Pitluck S."/>
            <person name="Kyrpides N."/>
            <person name="Mavromatis K."/>
            <person name="Ivanova N."/>
            <person name="Ovchinnikova G."/>
            <person name="Munk A.C."/>
            <person name="Lu M."/>
            <person name="Brettin T."/>
            <person name="Detter J.C."/>
            <person name="Han C."/>
            <person name="Tapia R."/>
            <person name="Larimer F."/>
            <person name="Land M."/>
            <person name="Hauser L."/>
            <person name="Markowitz V."/>
            <person name="Cheng J.F."/>
            <person name="Hugenholtz P."/>
            <person name="Woyke T."/>
            <person name="Wu D."/>
            <person name="Aumann P."/>
            <person name="Schneider S."/>
            <person name="Lang E."/>
            <person name="Spring S."/>
            <person name="Klenk H.P."/>
            <person name="Eisen J.A."/>
        </authorList>
    </citation>
    <scope>NUCLEOTIDE SEQUENCE [LARGE SCALE GENOMIC DNA]</scope>
    <source>
        <strain evidence="21">ATCC 51133 / DSM 6946 / 5175</strain>
    </source>
</reference>
<dbReference type="InterPro" id="IPR036388">
    <property type="entry name" value="WH-like_DNA-bd_sf"/>
</dbReference>
<dbReference type="GO" id="GO:0030894">
    <property type="term" value="C:replisome"/>
    <property type="evidence" value="ECO:0007669"/>
    <property type="project" value="TreeGrafter"/>
</dbReference>
<dbReference type="GO" id="GO:0043138">
    <property type="term" value="F:3'-5' DNA helicase activity"/>
    <property type="evidence" value="ECO:0007669"/>
    <property type="project" value="UniProtKB-EC"/>
</dbReference>
<dbReference type="Pfam" id="PF09382">
    <property type="entry name" value="RQC"/>
    <property type="match status" value="1"/>
</dbReference>
<dbReference type="eggNOG" id="COG0514">
    <property type="taxonomic scope" value="Bacteria"/>
</dbReference>
<dbReference type="EC" id="5.6.2.4" evidence="16"/>
<evidence type="ECO:0000256" key="9">
    <source>
        <dbReference type="ARBA" id="ARBA00022833"/>
    </source>
</evidence>
<dbReference type="InterPro" id="IPR006293">
    <property type="entry name" value="DNA_helicase_ATP-dep_RecQ_bac"/>
</dbReference>
<dbReference type="GO" id="GO:0006310">
    <property type="term" value="P:DNA recombination"/>
    <property type="evidence" value="ECO:0007669"/>
    <property type="project" value="UniProtKB-UniRule"/>
</dbReference>
<keyword evidence="5" id="KW-0547">Nucleotide-binding</keyword>
<dbReference type="NCBIfam" id="TIGR00614">
    <property type="entry name" value="recQ_fam"/>
    <property type="match status" value="1"/>
</dbReference>
<evidence type="ECO:0000256" key="1">
    <source>
        <dbReference type="ARBA" id="ARBA00001946"/>
    </source>
</evidence>
<dbReference type="GO" id="GO:0009378">
    <property type="term" value="F:four-way junction helicase activity"/>
    <property type="evidence" value="ECO:0007669"/>
    <property type="project" value="TreeGrafter"/>
</dbReference>
<dbReference type="GO" id="GO:0005524">
    <property type="term" value="F:ATP binding"/>
    <property type="evidence" value="ECO:0007669"/>
    <property type="project" value="UniProtKB-KW"/>
</dbReference>
<dbReference type="GO" id="GO:0003677">
    <property type="term" value="F:DNA binding"/>
    <property type="evidence" value="ECO:0007669"/>
    <property type="project" value="UniProtKB-KW"/>
</dbReference>
<dbReference type="GO" id="GO:0005737">
    <property type="term" value="C:cytoplasm"/>
    <property type="evidence" value="ECO:0007669"/>
    <property type="project" value="TreeGrafter"/>
</dbReference>
<evidence type="ECO:0000256" key="6">
    <source>
        <dbReference type="ARBA" id="ARBA00022763"/>
    </source>
</evidence>
<dbReference type="GO" id="GO:0009432">
    <property type="term" value="P:SOS response"/>
    <property type="evidence" value="ECO:0007669"/>
    <property type="project" value="UniProtKB-UniRule"/>
</dbReference>
<dbReference type="STRING" id="525898.Sdel_1535"/>
<dbReference type="PROSITE" id="PS51194">
    <property type="entry name" value="HELICASE_CTER"/>
    <property type="match status" value="1"/>
</dbReference>
<dbReference type="InterPro" id="IPR036390">
    <property type="entry name" value="WH_DNA-bd_sf"/>
</dbReference>
<dbReference type="GO" id="GO:0046872">
    <property type="term" value="F:metal ion binding"/>
    <property type="evidence" value="ECO:0007669"/>
    <property type="project" value="UniProtKB-KW"/>
</dbReference>
<keyword evidence="13" id="KW-0234">DNA repair</keyword>
<organism evidence="20 21">
    <name type="scientific">Sulfurospirillum deleyianum (strain ATCC 51133 / DSM 6946 / 5175)</name>
    <dbReference type="NCBI Taxonomy" id="525898"/>
    <lineage>
        <taxon>Bacteria</taxon>
        <taxon>Pseudomonadati</taxon>
        <taxon>Campylobacterota</taxon>
        <taxon>Epsilonproteobacteria</taxon>
        <taxon>Campylobacterales</taxon>
        <taxon>Sulfurospirillaceae</taxon>
        <taxon>Sulfurospirillum</taxon>
    </lineage>
</organism>
<dbReference type="InterPro" id="IPR014001">
    <property type="entry name" value="Helicase_ATP-bd"/>
</dbReference>
<dbReference type="KEGG" id="sdl:Sdel_1535"/>
<dbReference type="Pfam" id="PF00271">
    <property type="entry name" value="Helicase_C"/>
    <property type="match status" value="1"/>
</dbReference>
<comment type="catalytic activity">
    <reaction evidence="15">
        <text>Couples ATP hydrolysis with the unwinding of duplex DNA by translocating in the 3'-5' direction.</text>
        <dbReference type="EC" id="5.6.2.4"/>
    </reaction>
</comment>
<feature type="domain" description="Helicase ATP-binding" evidence="18">
    <location>
        <begin position="25"/>
        <end position="193"/>
    </location>
</feature>
<dbReference type="SUPFAM" id="SSF47819">
    <property type="entry name" value="HRDC-like"/>
    <property type="match status" value="1"/>
</dbReference>
<dbReference type="Pfam" id="PF00270">
    <property type="entry name" value="DEAD"/>
    <property type="match status" value="1"/>
</dbReference>
<evidence type="ECO:0000256" key="12">
    <source>
        <dbReference type="ARBA" id="ARBA00023172"/>
    </source>
</evidence>
<dbReference type="Pfam" id="PF00570">
    <property type="entry name" value="HRDC"/>
    <property type="match status" value="1"/>
</dbReference>
<dbReference type="FunFam" id="3.40.50.300:FF:000296">
    <property type="entry name" value="ATP-dependent DNA helicase RecQ"/>
    <property type="match status" value="1"/>
</dbReference>
<dbReference type="PROSITE" id="PS50967">
    <property type="entry name" value="HRDC"/>
    <property type="match status" value="1"/>
</dbReference>
<feature type="domain" description="Helicase C-terminal" evidence="19">
    <location>
        <begin position="218"/>
        <end position="363"/>
    </location>
</feature>
<feature type="domain" description="HRDC" evidence="17">
    <location>
        <begin position="522"/>
        <end position="596"/>
    </location>
</feature>
<dbReference type="FunFam" id="1.10.150.80:FF:000002">
    <property type="entry name" value="ATP-dependent DNA helicase RecQ"/>
    <property type="match status" value="1"/>
</dbReference>
<reference evidence="20 21" key="2">
    <citation type="journal article" date="2010" name="Stand. Genomic Sci.">
        <title>Complete genome sequence of Sulfurospirillum deleyianum type strain (5175).</title>
        <authorList>
            <person name="Sikorski J."/>
            <person name="Lapidus A."/>
            <person name="Copeland A."/>
            <person name="Glavina Del Rio T."/>
            <person name="Nolan M."/>
            <person name="Lucas S."/>
            <person name="Chen F."/>
            <person name="Tice H."/>
            <person name="Cheng J.F."/>
            <person name="Saunders E."/>
            <person name="Bruce D."/>
            <person name="Goodwin L."/>
            <person name="Pitluck S."/>
            <person name="Ovchinnikova G."/>
            <person name="Pati A."/>
            <person name="Ivanova N."/>
            <person name="Mavromatis K."/>
            <person name="Chen A."/>
            <person name="Palaniappan K."/>
            <person name="Chain P."/>
            <person name="Land M."/>
            <person name="Hauser L."/>
            <person name="Chang Y.J."/>
            <person name="Jeffries C.D."/>
            <person name="Brettin T."/>
            <person name="Detter J.C."/>
            <person name="Han C."/>
            <person name="Rohde M."/>
            <person name="Lang E."/>
            <person name="Spring S."/>
            <person name="Goker M."/>
            <person name="Bristow J."/>
            <person name="Eisen J.A."/>
            <person name="Markowitz V."/>
            <person name="Hugenholtz P."/>
            <person name="Kyrpides N.C."/>
            <person name="Klenk H.P."/>
        </authorList>
    </citation>
    <scope>NUCLEOTIDE SEQUENCE [LARGE SCALE GENOMIC DNA]</scope>
    <source>
        <strain evidence="21">ATCC 51133 / DSM 6946 / 5175</strain>
    </source>
</reference>
<dbReference type="OrthoDB" id="9760034at2"/>
<dbReference type="InterPro" id="IPR018982">
    <property type="entry name" value="RQC_domain"/>
</dbReference>
<gene>
    <name evidence="20" type="ordered locus">Sdel_1535</name>
</gene>
<dbReference type="HOGENOM" id="CLU_001103_14_3_7"/>
<dbReference type="SUPFAM" id="SSF46785">
    <property type="entry name" value="Winged helix' DNA-binding domain"/>
    <property type="match status" value="1"/>
</dbReference>
<keyword evidence="4" id="KW-0479">Metal-binding</keyword>
<dbReference type="PANTHER" id="PTHR13710">
    <property type="entry name" value="DNA HELICASE RECQ FAMILY MEMBER"/>
    <property type="match status" value="1"/>
</dbReference>
<evidence type="ECO:0000256" key="14">
    <source>
        <dbReference type="ARBA" id="ARBA00023235"/>
    </source>
</evidence>
<keyword evidence="7" id="KW-0378">Hydrolase</keyword>
<evidence type="ECO:0000256" key="4">
    <source>
        <dbReference type="ARBA" id="ARBA00022723"/>
    </source>
</evidence>
<dbReference type="Gene3D" id="1.10.150.80">
    <property type="entry name" value="HRDC domain"/>
    <property type="match status" value="1"/>
</dbReference>
<dbReference type="InterPro" id="IPR032284">
    <property type="entry name" value="RecQ_Zn-bd"/>
</dbReference>
<dbReference type="RefSeq" id="WP_012857301.1">
    <property type="nucleotide sequence ID" value="NC_013512.1"/>
</dbReference>
<evidence type="ECO:0000256" key="8">
    <source>
        <dbReference type="ARBA" id="ARBA00022806"/>
    </source>
</evidence>